<dbReference type="Proteomes" id="UP001430919">
    <property type="component" value="Unassembled WGS sequence"/>
</dbReference>
<dbReference type="GO" id="GO:0004386">
    <property type="term" value="F:helicase activity"/>
    <property type="evidence" value="ECO:0007669"/>
    <property type="project" value="UniProtKB-KW"/>
</dbReference>
<keyword evidence="4 9" id="KW-0067">ATP-binding</keyword>
<proteinExistence type="predicted"/>
<dbReference type="Gene3D" id="3.40.50.300">
    <property type="entry name" value="P-loop containing nucleotide triphosphate hydrolases"/>
    <property type="match status" value="2"/>
</dbReference>
<evidence type="ECO:0000313" key="12">
    <source>
        <dbReference type="Proteomes" id="UP001430919"/>
    </source>
</evidence>
<dbReference type="InterPro" id="IPR014016">
    <property type="entry name" value="UvrD-like_ATP-bd"/>
</dbReference>
<dbReference type="InterPro" id="IPR000212">
    <property type="entry name" value="DNA_helicase_UvrD/REP"/>
</dbReference>
<keyword evidence="12" id="KW-1185">Reference proteome</keyword>
<evidence type="ECO:0000259" key="10">
    <source>
        <dbReference type="PROSITE" id="PS51198"/>
    </source>
</evidence>
<evidence type="ECO:0000313" key="11">
    <source>
        <dbReference type="EMBL" id="MCC9070756.1"/>
    </source>
</evidence>
<dbReference type="Pfam" id="PF13361">
    <property type="entry name" value="UvrD_C"/>
    <property type="match status" value="1"/>
</dbReference>
<dbReference type="RefSeq" id="WP_229987425.1">
    <property type="nucleotide sequence ID" value="NZ_JAJJMO010000001.1"/>
</dbReference>
<comment type="caution">
    <text evidence="11">The sequence shown here is derived from an EMBL/GenBank/DDBJ whole genome shotgun (WGS) entry which is preliminary data.</text>
</comment>
<dbReference type="InterPro" id="IPR014017">
    <property type="entry name" value="DNA_helicase_UvrD-like_C"/>
</dbReference>
<keyword evidence="1 9" id="KW-0547">Nucleotide-binding</keyword>
<dbReference type="InterPro" id="IPR027417">
    <property type="entry name" value="P-loop_NTPase"/>
</dbReference>
<evidence type="ECO:0000256" key="1">
    <source>
        <dbReference type="ARBA" id="ARBA00022741"/>
    </source>
</evidence>
<keyword evidence="5" id="KW-0413">Isomerase</keyword>
<dbReference type="PROSITE" id="PS51198">
    <property type="entry name" value="UVRD_HELICASE_ATP_BIND"/>
    <property type="match status" value="1"/>
</dbReference>
<dbReference type="Pfam" id="PF00580">
    <property type="entry name" value="UvrD-helicase"/>
    <property type="match status" value="2"/>
</dbReference>
<evidence type="ECO:0000256" key="3">
    <source>
        <dbReference type="ARBA" id="ARBA00022806"/>
    </source>
</evidence>
<dbReference type="EC" id="5.6.2.4" evidence="7"/>
<feature type="binding site" evidence="9">
    <location>
        <begin position="21"/>
        <end position="28"/>
    </location>
    <ligand>
        <name>ATP</name>
        <dbReference type="ChEBI" id="CHEBI:30616"/>
    </ligand>
</feature>
<evidence type="ECO:0000256" key="4">
    <source>
        <dbReference type="ARBA" id="ARBA00022840"/>
    </source>
</evidence>
<dbReference type="PANTHER" id="PTHR11070:SF67">
    <property type="entry name" value="DNA 3'-5' HELICASE"/>
    <property type="match status" value="1"/>
</dbReference>
<feature type="domain" description="UvrD-like helicase ATP-binding" evidence="10">
    <location>
        <begin position="1"/>
        <end position="247"/>
    </location>
</feature>
<name>A0ABS8MPT3_9FLAO</name>
<evidence type="ECO:0000256" key="6">
    <source>
        <dbReference type="ARBA" id="ARBA00034617"/>
    </source>
</evidence>
<accession>A0ABS8MPT3</accession>
<gene>
    <name evidence="11" type="ORF">LNQ49_03960</name>
</gene>
<dbReference type="PANTHER" id="PTHR11070">
    <property type="entry name" value="UVRD / RECB / PCRA DNA HELICASE FAMILY MEMBER"/>
    <property type="match status" value="1"/>
</dbReference>
<sequence>MEPTEQQKIIIDYDGNSVVIAAPGSGKTFVVSQKIKRNLVHLKNHEGIIAISYTNKASNELKNRSLSNGEDPKSSFFGTIDKFNISEILIPFGKLMFGIPRNEIKIIKGSSLEDFEVKDLEWIDRNISIEELSEARSDILISFFLQGIILIETIGLLSNYILNNSLACQKYLKSKYRYIYIDEYQDSGNNQHEIFLKINNLGIRGIAVGDLNQSIFAFSFKDSKFLDELSKNENFKYFKLDKNHRCHSSIINYSNYLLNSKTELIPDVESKVFSQKINGDESSIAKYIDENIIKLKKIFSLDRNNQIAVLVRNGRTANIIRDTLKTENRFFITNELDSNLNIWSIIFSKLLHYIFHKEYTFIDVIEVFTTYNRFCKSDLLKLKNCKKQIQELTSKDKINFKYLRNVFVEIAEIISPSLKNQESIDLLEKTLNNSEELNSYKPANENEINIMTLHKSKGLEFELVIHLDLYEWILPSKKPRQNNDFDNPVYPNYIQDLNLHYVGLTRAIKACILLNSTQRTNHEYQLKKACDSEFMSINGIEELRWKSKK</sequence>
<reference evidence="11" key="1">
    <citation type="submission" date="2021-11" db="EMBL/GenBank/DDBJ databases">
        <title>Description of novel Flavobacterium species.</title>
        <authorList>
            <person name="Saticioglu I.B."/>
            <person name="Ay H."/>
            <person name="Altun S."/>
            <person name="Duman M."/>
        </authorList>
    </citation>
    <scope>NUCLEOTIDE SEQUENCE</scope>
    <source>
        <strain evidence="11">F-65</strain>
    </source>
</reference>
<evidence type="ECO:0000256" key="7">
    <source>
        <dbReference type="ARBA" id="ARBA00034808"/>
    </source>
</evidence>
<comment type="catalytic activity">
    <reaction evidence="6">
        <text>Couples ATP hydrolysis with the unwinding of duplex DNA by translocating in the 3'-5' direction.</text>
        <dbReference type="EC" id="5.6.2.4"/>
    </reaction>
</comment>
<protein>
    <recommendedName>
        <fullName evidence="7">DNA 3'-5' helicase</fullName>
        <ecNumber evidence="7">5.6.2.4</ecNumber>
    </recommendedName>
</protein>
<evidence type="ECO:0000256" key="5">
    <source>
        <dbReference type="ARBA" id="ARBA00023235"/>
    </source>
</evidence>
<organism evidence="11 12">
    <name type="scientific">Flavobacterium pisciphilum</name>
    <dbReference type="NCBI Taxonomy" id="2893755"/>
    <lineage>
        <taxon>Bacteria</taxon>
        <taxon>Pseudomonadati</taxon>
        <taxon>Bacteroidota</taxon>
        <taxon>Flavobacteriia</taxon>
        <taxon>Flavobacteriales</taxon>
        <taxon>Flavobacteriaceae</taxon>
        <taxon>Flavobacterium</taxon>
    </lineage>
</organism>
<evidence type="ECO:0000256" key="8">
    <source>
        <dbReference type="ARBA" id="ARBA00048988"/>
    </source>
</evidence>
<keyword evidence="3 9" id="KW-0347">Helicase</keyword>
<comment type="catalytic activity">
    <reaction evidence="8">
        <text>ATP + H2O = ADP + phosphate + H(+)</text>
        <dbReference type="Rhea" id="RHEA:13065"/>
        <dbReference type="ChEBI" id="CHEBI:15377"/>
        <dbReference type="ChEBI" id="CHEBI:15378"/>
        <dbReference type="ChEBI" id="CHEBI:30616"/>
        <dbReference type="ChEBI" id="CHEBI:43474"/>
        <dbReference type="ChEBI" id="CHEBI:456216"/>
        <dbReference type="EC" id="5.6.2.4"/>
    </reaction>
</comment>
<evidence type="ECO:0000256" key="9">
    <source>
        <dbReference type="PROSITE-ProRule" id="PRU00560"/>
    </source>
</evidence>
<evidence type="ECO:0000256" key="2">
    <source>
        <dbReference type="ARBA" id="ARBA00022801"/>
    </source>
</evidence>
<keyword evidence="2 9" id="KW-0378">Hydrolase</keyword>
<dbReference type="EMBL" id="JAJJMO010000001">
    <property type="protein sequence ID" value="MCC9070756.1"/>
    <property type="molecule type" value="Genomic_DNA"/>
</dbReference>
<dbReference type="SUPFAM" id="SSF52540">
    <property type="entry name" value="P-loop containing nucleoside triphosphate hydrolases"/>
    <property type="match status" value="1"/>
</dbReference>